<organism evidence="1 2">
    <name type="scientific">Segnochrobactrum spirostomi</name>
    <dbReference type="NCBI Taxonomy" id="2608987"/>
    <lineage>
        <taxon>Bacteria</taxon>
        <taxon>Pseudomonadati</taxon>
        <taxon>Pseudomonadota</taxon>
        <taxon>Alphaproteobacteria</taxon>
        <taxon>Hyphomicrobiales</taxon>
        <taxon>Segnochrobactraceae</taxon>
        <taxon>Segnochrobactrum</taxon>
    </lineage>
</organism>
<proteinExistence type="predicted"/>
<dbReference type="RefSeq" id="WP_153482695.1">
    <property type="nucleotide sequence ID" value="NZ_VWNA01000001.1"/>
</dbReference>
<comment type="caution">
    <text evidence="1">The sequence shown here is derived from an EMBL/GenBank/DDBJ whole genome shotgun (WGS) entry which is preliminary data.</text>
</comment>
<dbReference type="Proteomes" id="UP000332515">
    <property type="component" value="Unassembled WGS sequence"/>
</dbReference>
<gene>
    <name evidence="1" type="ORF">F0357_13615</name>
</gene>
<reference evidence="1 2" key="1">
    <citation type="submission" date="2019-09" db="EMBL/GenBank/DDBJ databases">
        <title>Segnochrobactrum spirostomi gen. nov., sp. nov., isolated from the ciliate Spirostomum cf. yagiui and description of a novel family, Segnochrobactraceae fam. nov. within the order Rhizobiales of the class Alphaproteobacteria.</title>
        <authorList>
            <person name="Akter S."/>
            <person name="Shazib S.U.A."/>
            <person name="Shin M.K."/>
        </authorList>
    </citation>
    <scope>NUCLEOTIDE SEQUENCE [LARGE SCALE GENOMIC DNA]</scope>
    <source>
        <strain evidence="1 2">Sp-1</strain>
    </source>
</reference>
<evidence type="ECO:0000313" key="1">
    <source>
        <dbReference type="EMBL" id="MQT13659.1"/>
    </source>
</evidence>
<protein>
    <submittedName>
        <fullName evidence="1">Uncharacterized protein</fullName>
    </submittedName>
</protein>
<name>A0A6A7Y844_9HYPH</name>
<keyword evidence="2" id="KW-1185">Reference proteome</keyword>
<dbReference type="EMBL" id="VWNA01000001">
    <property type="protein sequence ID" value="MQT13659.1"/>
    <property type="molecule type" value="Genomic_DNA"/>
</dbReference>
<accession>A0A6A7Y844</accession>
<dbReference type="AlphaFoldDB" id="A0A6A7Y844"/>
<evidence type="ECO:0000313" key="2">
    <source>
        <dbReference type="Proteomes" id="UP000332515"/>
    </source>
</evidence>
<sequence length="72" mass="7951">MEDRSTAPATLADLDALEARLTVVSQERLAPVLTLTAEEIQRHIRDGYARKINEAYRGLSGALRVKAFGTRP</sequence>